<keyword evidence="1" id="KW-0732">Signal</keyword>
<dbReference type="Proteomes" id="UP000251314">
    <property type="component" value="Unassembled WGS sequence"/>
</dbReference>
<dbReference type="PANTHER" id="PTHR31569:SF4">
    <property type="entry name" value="SWIM-TYPE DOMAIN-CONTAINING PROTEIN"/>
    <property type="match status" value="1"/>
</dbReference>
<protein>
    <recommendedName>
        <fullName evidence="2">ZSWIM1/3 RNaseH-like domain-containing protein</fullName>
    </recommendedName>
</protein>
<proteinExistence type="predicted"/>
<dbReference type="EMBL" id="MJFZ01000260">
    <property type="protein sequence ID" value="RAW32849.1"/>
    <property type="molecule type" value="Genomic_DNA"/>
</dbReference>
<reference evidence="3 4" key="1">
    <citation type="submission" date="2018-01" db="EMBL/GenBank/DDBJ databases">
        <title>Draft genome of the strawberry crown rot pathogen Phytophthora cactorum.</title>
        <authorList>
            <person name="Armitage A.D."/>
            <person name="Lysoe E."/>
            <person name="Nellist C.F."/>
            <person name="Harrison R.J."/>
            <person name="Brurberg M.B."/>
        </authorList>
    </citation>
    <scope>NUCLEOTIDE SEQUENCE [LARGE SCALE GENOMIC DNA]</scope>
    <source>
        <strain evidence="3 4">10300</strain>
    </source>
</reference>
<dbReference type="PANTHER" id="PTHR31569">
    <property type="entry name" value="SWIM-TYPE DOMAIN-CONTAINING PROTEIN"/>
    <property type="match status" value="1"/>
</dbReference>
<evidence type="ECO:0000256" key="1">
    <source>
        <dbReference type="SAM" id="SignalP"/>
    </source>
</evidence>
<dbReference type="AlphaFoldDB" id="A0A329S890"/>
<keyword evidence="4" id="KW-1185">Reference proteome</keyword>
<evidence type="ECO:0000313" key="3">
    <source>
        <dbReference type="EMBL" id="RAW32849.1"/>
    </source>
</evidence>
<gene>
    <name evidence="3" type="ORF">PC110_g10802</name>
</gene>
<sequence length="109" mass="12708">MRSLFSCFLEVLLVDATHGTNSEHYKLFLFMFHDSFRRGQHVQHALMTDERSVRLRHAITQFKSSNPAWTNVRCVVVVLDKDFTEIGVFTSKPADTRILLCQFRAVKYV</sequence>
<dbReference type="Pfam" id="PF21056">
    <property type="entry name" value="ZSWIM1-3_RNaseH-like"/>
    <property type="match status" value="1"/>
</dbReference>
<feature type="chain" id="PRO_5016464793" description="ZSWIM1/3 RNaseH-like domain-containing protein" evidence="1">
    <location>
        <begin position="20"/>
        <end position="109"/>
    </location>
</feature>
<dbReference type="InterPro" id="IPR052579">
    <property type="entry name" value="Zinc_finger_SWIM"/>
</dbReference>
<comment type="caution">
    <text evidence="3">The sequence shown here is derived from an EMBL/GenBank/DDBJ whole genome shotgun (WGS) entry which is preliminary data.</text>
</comment>
<dbReference type="InterPro" id="IPR048324">
    <property type="entry name" value="ZSWIM1-3_RNaseH-like"/>
</dbReference>
<dbReference type="OrthoDB" id="127122at2759"/>
<feature type="signal peptide" evidence="1">
    <location>
        <begin position="1"/>
        <end position="19"/>
    </location>
</feature>
<evidence type="ECO:0000259" key="2">
    <source>
        <dbReference type="Pfam" id="PF21056"/>
    </source>
</evidence>
<dbReference type="STRING" id="29920.A0A329S890"/>
<dbReference type="VEuPathDB" id="FungiDB:PC110_g10802"/>
<accession>A0A329S890</accession>
<evidence type="ECO:0000313" key="4">
    <source>
        <dbReference type="Proteomes" id="UP000251314"/>
    </source>
</evidence>
<organism evidence="3 4">
    <name type="scientific">Phytophthora cactorum</name>
    <dbReference type="NCBI Taxonomy" id="29920"/>
    <lineage>
        <taxon>Eukaryota</taxon>
        <taxon>Sar</taxon>
        <taxon>Stramenopiles</taxon>
        <taxon>Oomycota</taxon>
        <taxon>Peronosporomycetes</taxon>
        <taxon>Peronosporales</taxon>
        <taxon>Peronosporaceae</taxon>
        <taxon>Phytophthora</taxon>
    </lineage>
</organism>
<name>A0A329S890_9STRA</name>
<feature type="domain" description="ZSWIM1/3 RNaseH-like" evidence="2">
    <location>
        <begin position="1"/>
        <end position="92"/>
    </location>
</feature>